<proteinExistence type="predicted"/>
<keyword evidence="3" id="KW-1185">Reference proteome</keyword>
<dbReference type="InterPro" id="IPR028994">
    <property type="entry name" value="Integrin_alpha_N"/>
</dbReference>
<dbReference type="InterPro" id="IPR013517">
    <property type="entry name" value="FG-GAP"/>
</dbReference>
<reference evidence="2" key="1">
    <citation type="journal article" date="2014" name="Int. J. Syst. Evol. Microbiol.">
        <title>Complete genome sequence of Corynebacterium casei LMG S-19264T (=DSM 44701T), isolated from a smear-ripened cheese.</title>
        <authorList>
            <consortium name="US DOE Joint Genome Institute (JGI-PGF)"/>
            <person name="Walter F."/>
            <person name="Albersmeier A."/>
            <person name="Kalinowski J."/>
            <person name="Ruckert C."/>
        </authorList>
    </citation>
    <scope>NUCLEOTIDE SEQUENCE</scope>
    <source>
        <strain evidence="2">JCM 4490</strain>
    </source>
</reference>
<dbReference type="Pfam" id="PF01839">
    <property type="entry name" value="FG-GAP"/>
    <property type="match status" value="1"/>
</dbReference>
<dbReference type="EMBL" id="BMUE01000009">
    <property type="protein sequence ID" value="GGW62176.1"/>
    <property type="molecule type" value="Genomic_DNA"/>
</dbReference>
<evidence type="ECO:0000313" key="3">
    <source>
        <dbReference type="Proteomes" id="UP000620224"/>
    </source>
</evidence>
<reference evidence="2" key="2">
    <citation type="submission" date="2020-09" db="EMBL/GenBank/DDBJ databases">
        <authorList>
            <person name="Sun Q."/>
            <person name="Ohkuma M."/>
        </authorList>
    </citation>
    <scope>NUCLEOTIDE SEQUENCE</scope>
    <source>
        <strain evidence="2">JCM 4490</strain>
    </source>
</reference>
<organism evidence="2 3">
    <name type="scientific">Streptomyces lucensis JCM 4490</name>
    <dbReference type="NCBI Taxonomy" id="1306176"/>
    <lineage>
        <taxon>Bacteria</taxon>
        <taxon>Bacillati</taxon>
        <taxon>Actinomycetota</taxon>
        <taxon>Actinomycetes</taxon>
        <taxon>Kitasatosporales</taxon>
        <taxon>Streptomycetaceae</taxon>
        <taxon>Streptomyces</taxon>
    </lineage>
</organism>
<dbReference type="AlphaFoldDB" id="A0A918J957"/>
<gene>
    <name evidence="2" type="ORF">GCM10010503_44280</name>
</gene>
<comment type="caution">
    <text evidence="2">The sequence shown here is derived from an EMBL/GenBank/DDBJ whole genome shotgun (WGS) entry which is preliminary data.</text>
</comment>
<evidence type="ECO:0000256" key="1">
    <source>
        <dbReference type="ARBA" id="ARBA00022729"/>
    </source>
</evidence>
<name>A0A918J957_9ACTN</name>
<dbReference type="RefSeq" id="WP_229816203.1">
    <property type="nucleotide sequence ID" value="NZ_BMUE01000009.1"/>
</dbReference>
<protein>
    <recommendedName>
        <fullName evidence="4">Integrin-like protein</fullName>
    </recommendedName>
</protein>
<dbReference type="Proteomes" id="UP000620224">
    <property type="component" value="Unassembled WGS sequence"/>
</dbReference>
<evidence type="ECO:0000313" key="2">
    <source>
        <dbReference type="EMBL" id="GGW62176.1"/>
    </source>
</evidence>
<dbReference type="SUPFAM" id="SSF69318">
    <property type="entry name" value="Integrin alpha N-terminal domain"/>
    <property type="match status" value="1"/>
</dbReference>
<sequence>MAGRVTADAATDLYILGRDLTDSDVDLRAYFHRGGSGFADVAGRLRVPDDGGHQIGGGPITAIGDFDKDGDGDLAIGRGYERPDGERGYVTVQYGGATRRASRSVHAEHGGCTRLLGERGLLRCRGRRSCGFRRGGATVEPSRPYRRTGMGVPGRLACLGRRPEGDMTAQGDGRMRVRTDMDAIHDDR</sequence>
<evidence type="ECO:0008006" key="4">
    <source>
        <dbReference type="Google" id="ProtNLM"/>
    </source>
</evidence>
<keyword evidence="1" id="KW-0732">Signal</keyword>
<accession>A0A918J957</accession>